<dbReference type="InterPro" id="IPR011011">
    <property type="entry name" value="Znf_FYVE_PHD"/>
</dbReference>
<keyword evidence="1" id="KW-0479">Metal-binding</keyword>
<evidence type="ECO:0000313" key="4">
    <source>
        <dbReference type="EMBL" id="CAB4038336.1"/>
    </source>
</evidence>
<reference evidence="4" key="1">
    <citation type="submission" date="2020-04" db="EMBL/GenBank/DDBJ databases">
        <authorList>
            <person name="Alioto T."/>
            <person name="Alioto T."/>
            <person name="Gomez Garrido J."/>
        </authorList>
    </citation>
    <scope>NUCLEOTIDE SEQUENCE</scope>
    <source>
        <strain evidence="4">A484AB</strain>
    </source>
</reference>
<accession>A0A6S7JZ71</accession>
<dbReference type="InterPro" id="IPR036691">
    <property type="entry name" value="Endo/exonu/phosph_ase_sf"/>
</dbReference>
<dbReference type="Gene3D" id="3.60.10.10">
    <property type="entry name" value="Endonuclease/exonuclease/phosphatase"/>
    <property type="match status" value="1"/>
</dbReference>
<dbReference type="PROSITE" id="PS50016">
    <property type="entry name" value="ZF_PHD_2"/>
    <property type="match status" value="1"/>
</dbReference>
<dbReference type="Pfam" id="PF00628">
    <property type="entry name" value="PHD"/>
    <property type="match status" value="1"/>
</dbReference>
<dbReference type="Proteomes" id="UP001152795">
    <property type="component" value="Unassembled WGS sequence"/>
</dbReference>
<evidence type="ECO:0000256" key="3">
    <source>
        <dbReference type="ARBA" id="ARBA00022833"/>
    </source>
</evidence>
<evidence type="ECO:0000313" key="5">
    <source>
        <dbReference type="Proteomes" id="UP001152795"/>
    </source>
</evidence>
<dbReference type="SUPFAM" id="SSF57903">
    <property type="entry name" value="FYVE/PHD zinc finger"/>
    <property type="match status" value="1"/>
</dbReference>
<dbReference type="InterPro" id="IPR019787">
    <property type="entry name" value="Znf_PHD-finger"/>
</dbReference>
<dbReference type="Gene3D" id="3.30.40.10">
    <property type="entry name" value="Zinc/RING finger domain, C3HC4 (zinc finger)"/>
    <property type="match status" value="1"/>
</dbReference>
<dbReference type="InterPro" id="IPR013083">
    <property type="entry name" value="Znf_RING/FYVE/PHD"/>
</dbReference>
<gene>
    <name evidence="4" type="ORF">PACLA_8A072589</name>
</gene>
<dbReference type="EMBL" id="CACRXK020024091">
    <property type="protein sequence ID" value="CAB4038336.1"/>
    <property type="molecule type" value="Genomic_DNA"/>
</dbReference>
<comment type="caution">
    <text evidence="4">The sequence shown here is derived from an EMBL/GenBank/DDBJ whole genome shotgun (WGS) entry which is preliminary data.</text>
</comment>
<name>A0A6S7JZ71_PARCT</name>
<dbReference type="OrthoDB" id="6114466at2759"/>
<evidence type="ECO:0000256" key="1">
    <source>
        <dbReference type="ARBA" id="ARBA00022723"/>
    </source>
</evidence>
<organism evidence="4 5">
    <name type="scientific">Paramuricea clavata</name>
    <name type="common">Red gorgonian</name>
    <name type="synonym">Violescent sea-whip</name>
    <dbReference type="NCBI Taxonomy" id="317549"/>
    <lineage>
        <taxon>Eukaryota</taxon>
        <taxon>Metazoa</taxon>
        <taxon>Cnidaria</taxon>
        <taxon>Anthozoa</taxon>
        <taxon>Octocorallia</taxon>
        <taxon>Malacalcyonacea</taxon>
        <taxon>Plexauridae</taxon>
        <taxon>Paramuricea</taxon>
    </lineage>
</organism>
<protein>
    <submittedName>
        <fullName evidence="4">RNA-directed DNA polymerase from mobile element jockey</fullName>
    </submittedName>
</protein>
<keyword evidence="4" id="KW-0548">Nucleotidyltransferase</keyword>
<sequence>MAARALLALLCFALCITQQFSRYFVNKQRKNESRYTRSLYFKIKESLSNIQPDGDGFRWCISRDRKYRQYIGQAASSACAVQFTNNKWSSIQNSVLLLAGDIASNPGPIRSPCQICGYPVRRSEKRLNCTLCRDWIHAQCMALPDKELNKLTNCDLSEWSCDKCKLRTSTNNEEDSVCEDMYDNFRTTLKGKGVKIAQINCRGVRSKLTEIILLLKTCSIDILGITETHLNEKITDDEIYPYISILQARQTTQRGWRLFGLL</sequence>
<evidence type="ECO:0000256" key="2">
    <source>
        <dbReference type="ARBA" id="ARBA00022771"/>
    </source>
</evidence>
<dbReference type="GO" id="GO:0003964">
    <property type="term" value="F:RNA-directed DNA polymerase activity"/>
    <property type="evidence" value="ECO:0007669"/>
    <property type="project" value="UniProtKB-KW"/>
</dbReference>
<dbReference type="SUPFAM" id="SSF56219">
    <property type="entry name" value="DNase I-like"/>
    <property type="match status" value="1"/>
</dbReference>
<keyword evidence="4" id="KW-0808">Transferase</keyword>
<proteinExistence type="predicted"/>
<dbReference type="AlphaFoldDB" id="A0A6S7JZ71"/>
<keyword evidence="2" id="KW-0863">Zinc-finger</keyword>
<keyword evidence="3" id="KW-0862">Zinc</keyword>
<keyword evidence="4" id="KW-0695">RNA-directed DNA polymerase</keyword>
<keyword evidence="5" id="KW-1185">Reference proteome</keyword>
<dbReference type="GO" id="GO:0008270">
    <property type="term" value="F:zinc ion binding"/>
    <property type="evidence" value="ECO:0007669"/>
    <property type="project" value="UniProtKB-KW"/>
</dbReference>